<comment type="caution">
    <text evidence="2">The sequence shown here is derived from an EMBL/GenBank/DDBJ whole genome shotgun (WGS) entry which is preliminary data.</text>
</comment>
<keyword evidence="3" id="KW-1185">Reference proteome</keyword>
<name>A0ABR2CF45_9ROSI</name>
<proteinExistence type="predicted"/>
<accession>A0ABR2CF45</accession>
<evidence type="ECO:0000256" key="1">
    <source>
        <dbReference type="SAM" id="MobiDB-lite"/>
    </source>
</evidence>
<organism evidence="2 3">
    <name type="scientific">Hibiscus sabdariffa</name>
    <name type="common">roselle</name>
    <dbReference type="NCBI Taxonomy" id="183260"/>
    <lineage>
        <taxon>Eukaryota</taxon>
        <taxon>Viridiplantae</taxon>
        <taxon>Streptophyta</taxon>
        <taxon>Embryophyta</taxon>
        <taxon>Tracheophyta</taxon>
        <taxon>Spermatophyta</taxon>
        <taxon>Magnoliopsida</taxon>
        <taxon>eudicotyledons</taxon>
        <taxon>Gunneridae</taxon>
        <taxon>Pentapetalae</taxon>
        <taxon>rosids</taxon>
        <taxon>malvids</taxon>
        <taxon>Malvales</taxon>
        <taxon>Malvaceae</taxon>
        <taxon>Malvoideae</taxon>
        <taxon>Hibiscus</taxon>
    </lineage>
</organism>
<sequence>MTSTPPSTHYEALPFVMEICLNVRQEPKCPHFLFFNYLSLLRHLCITQPLQSDSLAPCDQNPVSHSPLFLVNHHGGMLKALSSEKLNFQVFFDRSSAISKSGEHWEQTTTPKGKQRKSLHPCKINHSQET</sequence>
<dbReference type="Proteomes" id="UP001472677">
    <property type="component" value="Unassembled WGS sequence"/>
</dbReference>
<gene>
    <name evidence="2" type="ORF">V6N12_017313</name>
</gene>
<evidence type="ECO:0000313" key="2">
    <source>
        <dbReference type="EMBL" id="KAK8518155.1"/>
    </source>
</evidence>
<dbReference type="EMBL" id="JBBPBM010000053">
    <property type="protein sequence ID" value="KAK8518155.1"/>
    <property type="molecule type" value="Genomic_DNA"/>
</dbReference>
<protein>
    <submittedName>
        <fullName evidence="2">Uncharacterized protein</fullName>
    </submittedName>
</protein>
<reference evidence="2 3" key="1">
    <citation type="journal article" date="2024" name="G3 (Bethesda)">
        <title>Genome assembly of Hibiscus sabdariffa L. provides insights into metabolisms of medicinal natural products.</title>
        <authorList>
            <person name="Kim T."/>
        </authorList>
    </citation>
    <scope>NUCLEOTIDE SEQUENCE [LARGE SCALE GENOMIC DNA]</scope>
    <source>
        <strain evidence="2">TK-2024</strain>
        <tissue evidence="2">Old leaves</tissue>
    </source>
</reference>
<evidence type="ECO:0000313" key="3">
    <source>
        <dbReference type="Proteomes" id="UP001472677"/>
    </source>
</evidence>
<feature type="region of interest" description="Disordered" evidence="1">
    <location>
        <begin position="100"/>
        <end position="130"/>
    </location>
</feature>